<organism evidence="1 2">
    <name type="scientific">Rhinopithecimicrobium faecis</name>
    <dbReference type="NCBI Taxonomy" id="2820698"/>
    <lineage>
        <taxon>Bacteria</taxon>
        <taxon>Pseudomonadati</taxon>
        <taxon>Bacteroidota</taxon>
        <taxon>Sphingobacteriia</taxon>
        <taxon>Sphingobacteriales</taxon>
        <taxon>Sphingobacteriaceae</taxon>
        <taxon>Rhinopithecimicrobium</taxon>
    </lineage>
</organism>
<evidence type="ECO:0000313" key="1">
    <source>
        <dbReference type="EMBL" id="MBP3944022.1"/>
    </source>
</evidence>
<protein>
    <submittedName>
        <fullName evidence="1">DUF3050 domain-containing protein</fullName>
    </submittedName>
</protein>
<dbReference type="EMBL" id="JAGKSB010000012">
    <property type="protein sequence ID" value="MBP3944022.1"/>
    <property type="molecule type" value="Genomic_DNA"/>
</dbReference>
<accession>A0A8T4HAI6</accession>
<dbReference type="Proteomes" id="UP000679691">
    <property type="component" value="Unassembled WGS sequence"/>
</dbReference>
<keyword evidence="2" id="KW-1185">Reference proteome</keyword>
<sequence length="260" mass="29424">MHIKLVQESILAEREVLLNHELYSHIKHVDDLTVFLENHIYAVWDFMSLLKALQRSLTCVTVPWFASASPDVRYLINEIVLAEESDLYIDGRRLSHFEMYLDAMETAGANTSGITAFIATLQAGKPVLEAIQESNLAPLVKDFLTFTFQLIEKGNLHEIAAAFTFGREDLIPGMFHAILKQLKINFPATDLSKLTYYFDRHIELDGEEHGPLALRMVQELCGDDAQKWDEVIQVSKQALQVRCGLWDAVLGQLKVNNGAH</sequence>
<proteinExistence type="predicted"/>
<evidence type="ECO:0000313" key="2">
    <source>
        <dbReference type="Proteomes" id="UP000679691"/>
    </source>
</evidence>
<dbReference type="InterPro" id="IPR024423">
    <property type="entry name" value="DUF3050"/>
</dbReference>
<gene>
    <name evidence="1" type="ORF">J5U18_10695</name>
</gene>
<comment type="caution">
    <text evidence="1">The sequence shown here is derived from an EMBL/GenBank/DDBJ whole genome shotgun (WGS) entry which is preliminary data.</text>
</comment>
<dbReference type="Gene3D" id="1.20.910.10">
    <property type="entry name" value="Heme oxygenase-like"/>
    <property type="match status" value="1"/>
</dbReference>
<dbReference type="AlphaFoldDB" id="A0A8T4HAI6"/>
<dbReference type="InterPro" id="IPR016084">
    <property type="entry name" value="Haem_Oase-like_multi-hlx"/>
</dbReference>
<dbReference type="SUPFAM" id="SSF48613">
    <property type="entry name" value="Heme oxygenase-like"/>
    <property type="match status" value="1"/>
</dbReference>
<dbReference type="RefSeq" id="WP_353547529.1">
    <property type="nucleotide sequence ID" value="NZ_JAGKSB010000012.1"/>
</dbReference>
<reference evidence="1" key="1">
    <citation type="submission" date="2021-03" db="EMBL/GenBank/DDBJ databases">
        <authorList>
            <person name="Lu T."/>
            <person name="Wang Q."/>
            <person name="Han X."/>
        </authorList>
    </citation>
    <scope>NUCLEOTIDE SEQUENCE</scope>
    <source>
        <strain evidence="1">WQ 2009</strain>
    </source>
</reference>
<dbReference type="Pfam" id="PF11251">
    <property type="entry name" value="DUF3050"/>
    <property type="match status" value="1"/>
</dbReference>
<name>A0A8T4HAI6_9SPHI</name>